<evidence type="ECO:0000256" key="5">
    <source>
        <dbReference type="ARBA" id="ARBA00023136"/>
    </source>
</evidence>
<dbReference type="NCBIfam" id="TIGR00797">
    <property type="entry name" value="matE"/>
    <property type="match status" value="1"/>
</dbReference>
<feature type="transmembrane region" description="Helical" evidence="6">
    <location>
        <begin position="89"/>
        <end position="110"/>
    </location>
</feature>
<dbReference type="PANTHER" id="PTHR11206">
    <property type="entry name" value="MULTIDRUG RESISTANCE PROTEIN"/>
    <property type="match status" value="1"/>
</dbReference>
<feature type="transmembrane region" description="Helical" evidence="6">
    <location>
        <begin position="51"/>
        <end position="77"/>
    </location>
</feature>
<evidence type="ECO:0000256" key="1">
    <source>
        <dbReference type="ARBA" id="ARBA00004141"/>
    </source>
</evidence>
<feature type="transmembrane region" description="Helical" evidence="6">
    <location>
        <begin position="131"/>
        <end position="154"/>
    </location>
</feature>
<evidence type="ECO:0000313" key="7">
    <source>
        <dbReference type="EMBL" id="KAJ4850874.1"/>
    </source>
</evidence>
<feature type="transmembrane region" description="Helical" evidence="6">
    <location>
        <begin position="266"/>
        <end position="287"/>
    </location>
</feature>
<keyword evidence="8" id="KW-1185">Reference proteome</keyword>
<dbReference type="Proteomes" id="UP001141552">
    <property type="component" value="Unassembled WGS sequence"/>
</dbReference>
<feature type="transmembrane region" description="Helical" evidence="6">
    <location>
        <begin position="421"/>
        <end position="443"/>
    </location>
</feature>
<evidence type="ECO:0000256" key="4">
    <source>
        <dbReference type="ARBA" id="ARBA00022989"/>
    </source>
</evidence>
<comment type="similarity">
    <text evidence="2 6">Belongs to the multi antimicrobial extrusion (MATE) (TC 2.A.66.1) family.</text>
</comment>
<comment type="caution">
    <text evidence="7">The sequence shown here is derived from an EMBL/GenBank/DDBJ whole genome shotgun (WGS) entry which is preliminary data.</text>
</comment>
<reference evidence="7" key="1">
    <citation type="submission" date="2022-02" db="EMBL/GenBank/DDBJ databases">
        <authorList>
            <person name="Henning P.M."/>
            <person name="McCubbin A.G."/>
            <person name="Shore J.S."/>
        </authorList>
    </citation>
    <scope>NUCLEOTIDE SEQUENCE</scope>
    <source>
        <strain evidence="7">F60SS</strain>
        <tissue evidence="7">Leaves</tissue>
    </source>
</reference>
<feature type="transmembrane region" description="Helical" evidence="6">
    <location>
        <begin position="346"/>
        <end position="369"/>
    </location>
</feature>
<dbReference type="Pfam" id="PF01554">
    <property type="entry name" value="MatE"/>
    <property type="match status" value="2"/>
</dbReference>
<dbReference type="AlphaFoldDB" id="A0A9Q0JR05"/>
<gene>
    <name evidence="7" type="ORF">Tsubulata_007114</name>
</gene>
<keyword evidence="5 6" id="KW-0472">Membrane</keyword>
<keyword evidence="3 6" id="KW-0812">Transmembrane</keyword>
<dbReference type="CDD" id="cd13132">
    <property type="entry name" value="MATE_eukaryotic"/>
    <property type="match status" value="1"/>
</dbReference>
<dbReference type="EMBL" id="JAKUCV010000197">
    <property type="protein sequence ID" value="KAJ4850874.1"/>
    <property type="molecule type" value="Genomic_DNA"/>
</dbReference>
<feature type="transmembrane region" description="Helical" evidence="6">
    <location>
        <begin position="160"/>
        <end position="181"/>
    </location>
</feature>
<protein>
    <recommendedName>
        <fullName evidence="6">Protein DETOXIFICATION</fullName>
    </recommendedName>
    <alternativeName>
        <fullName evidence="6">Multidrug and toxic compound extrusion protein</fullName>
    </alternativeName>
</protein>
<sequence length="502" mass="54504">MDQENSKFSLLSSLITEPEEGFADDAGLMCKINHNSGKAERIAEFKKQIRLAGPLVVVSFLQYSLQMISVMFVGHLGELPLASSSTATSFAGVTGFSVMLGLGGALETFCGQAYGAREYHVLGVHTQRAMLIVTLFSIPVCLLWVYTEQIFLVFKQDPQIAMHAGTYAVCLIPSILPYGFLQCQARFLQTQNIVLPLLLSTGVASLLHVLLCWTLVFTFGLGIKGAALSVAISYWTNVLILALYIKFSSACQKSWKGFSREGTRNLIGFLKLGIPSALMVCLEFWPYEFLVLMSGLLQNPTLETSMMSISLDTSSVIFKIPIGLGSAVSTRVANELGAGRPRAAHLAVQVVLFLAVTQGLLLSLIFVAVREFWGFLYTNEAEVICYLASVTPILAISNFMDGMQAVLSGAARGCGWQSIGTVVNLGAYYLVGLPCSVFLTFVLNLGGKGLWIGIISGSTLQALLLLIVTLRTNWEEEVKKARRRVFASSFQADTATDASRNC</sequence>
<dbReference type="GO" id="GO:0016020">
    <property type="term" value="C:membrane"/>
    <property type="evidence" value="ECO:0007669"/>
    <property type="project" value="UniProtKB-SubCell"/>
</dbReference>
<evidence type="ECO:0000256" key="2">
    <source>
        <dbReference type="ARBA" id="ARBA00010199"/>
    </source>
</evidence>
<evidence type="ECO:0000256" key="6">
    <source>
        <dbReference type="RuleBase" id="RU004914"/>
    </source>
</evidence>
<evidence type="ECO:0000256" key="3">
    <source>
        <dbReference type="ARBA" id="ARBA00022692"/>
    </source>
</evidence>
<dbReference type="GO" id="GO:0042910">
    <property type="term" value="F:xenobiotic transmembrane transporter activity"/>
    <property type="evidence" value="ECO:0007669"/>
    <property type="project" value="InterPro"/>
</dbReference>
<feature type="transmembrane region" description="Helical" evidence="6">
    <location>
        <begin position="449"/>
        <end position="474"/>
    </location>
</feature>
<accession>A0A9Q0JR05</accession>
<dbReference type="GO" id="GO:1990961">
    <property type="term" value="P:xenobiotic detoxification by transmembrane export across the plasma membrane"/>
    <property type="evidence" value="ECO:0007669"/>
    <property type="project" value="InterPro"/>
</dbReference>
<keyword evidence="4 6" id="KW-1133">Transmembrane helix</keyword>
<dbReference type="InterPro" id="IPR045069">
    <property type="entry name" value="MATE_euk"/>
</dbReference>
<feature type="transmembrane region" description="Helical" evidence="6">
    <location>
        <begin position="225"/>
        <end position="245"/>
    </location>
</feature>
<organism evidence="7 8">
    <name type="scientific">Turnera subulata</name>
    <dbReference type="NCBI Taxonomy" id="218843"/>
    <lineage>
        <taxon>Eukaryota</taxon>
        <taxon>Viridiplantae</taxon>
        <taxon>Streptophyta</taxon>
        <taxon>Embryophyta</taxon>
        <taxon>Tracheophyta</taxon>
        <taxon>Spermatophyta</taxon>
        <taxon>Magnoliopsida</taxon>
        <taxon>eudicotyledons</taxon>
        <taxon>Gunneridae</taxon>
        <taxon>Pentapetalae</taxon>
        <taxon>rosids</taxon>
        <taxon>fabids</taxon>
        <taxon>Malpighiales</taxon>
        <taxon>Passifloraceae</taxon>
        <taxon>Turnera</taxon>
    </lineage>
</organism>
<evidence type="ECO:0000313" key="8">
    <source>
        <dbReference type="Proteomes" id="UP001141552"/>
    </source>
</evidence>
<dbReference type="OrthoDB" id="2126698at2759"/>
<name>A0A9Q0JR05_9ROSI</name>
<comment type="subcellular location">
    <subcellularLocation>
        <location evidence="1">Membrane</location>
        <topology evidence="1">Multi-pass membrane protein</topology>
    </subcellularLocation>
</comment>
<dbReference type="GO" id="GO:0015297">
    <property type="term" value="F:antiporter activity"/>
    <property type="evidence" value="ECO:0007669"/>
    <property type="project" value="InterPro"/>
</dbReference>
<proteinExistence type="inferred from homology"/>
<feature type="transmembrane region" description="Helical" evidence="6">
    <location>
        <begin position="193"/>
        <end position="219"/>
    </location>
</feature>
<reference evidence="7" key="2">
    <citation type="journal article" date="2023" name="Plants (Basel)">
        <title>Annotation of the Turnera subulata (Passifloraceae) Draft Genome Reveals the S-Locus Evolved after the Divergence of Turneroideae from Passifloroideae in a Stepwise Manner.</title>
        <authorList>
            <person name="Henning P.M."/>
            <person name="Roalson E.H."/>
            <person name="Mir W."/>
            <person name="McCubbin A.G."/>
            <person name="Shore J.S."/>
        </authorList>
    </citation>
    <scope>NUCLEOTIDE SEQUENCE</scope>
    <source>
        <strain evidence="7">F60SS</strain>
    </source>
</reference>
<dbReference type="InterPro" id="IPR002528">
    <property type="entry name" value="MATE_fam"/>
</dbReference>